<dbReference type="SUPFAM" id="SSF46689">
    <property type="entry name" value="Homeodomain-like"/>
    <property type="match status" value="2"/>
</dbReference>
<dbReference type="Proteomes" id="UP001589619">
    <property type="component" value="Unassembled WGS sequence"/>
</dbReference>
<organism evidence="5 6">
    <name type="scientific">Paenibacillus hodogayensis</name>
    <dbReference type="NCBI Taxonomy" id="279208"/>
    <lineage>
        <taxon>Bacteria</taxon>
        <taxon>Bacillati</taxon>
        <taxon>Bacillota</taxon>
        <taxon>Bacilli</taxon>
        <taxon>Bacillales</taxon>
        <taxon>Paenibacillaceae</taxon>
        <taxon>Paenibacillus</taxon>
    </lineage>
</organism>
<keyword evidence="2" id="KW-0238">DNA-binding</keyword>
<feature type="domain" description="HTH araC/xylS-type" evidence="4">
    <location>
        <begin position="193"/>
        <end position="291"/>
    </location>
</feature>
<name>A0ABV5W4N3_9BACL</name>
<dbReference type="InterPro" id="IPR003313">
    <property type="entry name" value="AraC-bd"/>
</dbReference>
<sequence>MLRPRYELKEDLSIRKLVTFYYREMSKHFYTRGETHDFWEFVYVDRGEVEFFTDLGVYRLRQGDMLLLMPNLFHGGRAVNKATCNLIIMSFECASSCMEELTGECLIRLQEDEYRLLALIVQEGIRAFDPPINAPLCSGCPQQNAEADFGAEQLIRNFLEILLIRLIRRRRQERKESEKDTLIAAQHGDDLFARIVAFLHNHLNERFTLDELCDRFAISRTGLKMIFKARTGAGAMEYFSRMKIDRAKQLIREENGNLSAIAEILGYSSIHHFSKQFKRISNMTPSEYSRSIVARTKRIGG</sequence>
<dbReference type="PANTHER" id="PTHR43280:SF2">
    <property type="entry name" value="HTH-TYPE TRANSCRIPTIONAL REGULATOR EXSA"/>
    <property type="match status" value="1"/>
</dbReference>
<dbReference type="InterPro" id="IPR009057">
    <property type="entry name" value="Homeodomain-like_sf"/>
</dbReference>
<reference evidence="5 6" key="1">
    <citation type="submission" date="2024-09" db="EMBL/GenBank/DDBJ databases">
        <authorList>
            <person name="Sun Q."/>
            <person name="Mori K."/>
        </authorList>
    </citation>
    <scope>NUCLEOTIDE SEQUENCE [LARGE SCALE GENOMIC DNA]</scope>
    <source>
        <strain evidence="5 6">JCM 12520</strain>
    </source>
</reference>
<protein>
    <submittedName>
        <fullName evidence="5">AraC family transcriptional regulator</fullName>
    </submittedName>
</protein>
<comment type="caution">
    <text evidence="5">The sequence shown here is derived from an EMBL/GenBank/DDBJ whole genome shotgun (WGS) entry which is preliminary data.</text>
</comment>
<evidence type="ECO:0000256" key="1">
    <source>
        <dbReference type="ARBA" id="ARBA00023015"/>
    </source>
</evidence>
<dbReference type="PROSITE" id="PS00041">
    <property type="entry name" value="HTH_ARAC_FAMILY_1"/>
    <property type="match status" value="1"/>
</dbReference>
<dbReference type="InterPro" id="IPR014710">
    <property type="entry name" value="RmlC-like_jellyroll"/>
</dbReference>
<evidence type="ECO:0000259" key="4">
    <source>
        <dbReference type="PROSITE" id="PS01124"/>
    </source>
</evidence>
<dbReference type="PANTHER" id="PTHR43280">
    <property type="entry name" value="ARAC-FAMILY TRANSCRIPTIONAL REGULATOR"/>
    <property type="match status" value="1"/>
</dbReference>
<dbReference type="RefSeq" id="WP_344908605.1">
    <property type="nucleotide sequence ID" value="NZ_BAAAYO010000006.1"/>
</dbReference>
<keyword evidence="6" id="KW-1185">Reference proteome</keyword>
<dbReference type="Gene3D" id="1.10.10.60">
    <property type="entry name" value="Homeodomain-like"/>
    <property type="match status" value="1"/>
</dbReference>
<dbReference type="Pfam" id="PF12833">
    <property type="entry name" value="HTH_18"/>
    <property type="match status" value="1"/>
</dbReference>
<dbReference type="InterPro" id="IPR018060">
    <property type="entry name" value="HTH_AraC"/>
</dbReference>
<dbReference type="Pfam" id="PF02311">
    <property type="entry name" value="AraC_binding"/>
    <property type="match status" value="1"/>
</dbReference>
<keyword evidence="1" id="KW-0805">Transcription regulation</keyword>
<evidence type="ECO:0000256" key="3">
    <source>
        <dbReference type="ARBA" id="ARBA00023163"/>
    </source>
</evidence>
<dbReference type="SUPFAM" id="SSF51215">
    <property type="entry name" value="Regulatory protein AraC"/>
    <property type="match status" value="1"/>
</dbReference>
<evidence type="ECO:0000256" key="2">
    <source>
        <dbReference type="ARBA" id="ARBA00023125"/>
    </source>
</evidence>
<dbReference type="InterPro" id="IPR037923">
    <property type="entry name" value="HTH-like"/>
</dbReference>
<dbReference type="InterPro" id="IPR018062">
    <property type="entry name" value="HTH_AraC-typ_CS"/>
</dbReference>
<evidence type="ECO:0000313" key="6">
    <source>
        <dbReference type="Proteomes" id="UP001589619"/>
    </source>
</evidence>
<dbReference type="PROSITE" id="PS01124">
    <property type="entry name" value="HTH_ARAC_FAMILY_2"/>
    <property type="match status" value="1"/>
</dbReference>
<evidence type="ECO:0000313" key="5">
    <source>
        <dbReference type="EMBL" id="MFB9755532.1"/>
    </source>
</evidence>
<dbReference type="EMBL" id="JBHMAG010000018">
    <property type="protein sequence ID" value="MFB9755532.1"/>
    <property type="molecule type" value="Genomic_DNA"/>
</dbReference>
<accession>A0ABV5W4N3</accession>
<dbReference type="Gene3D" id="2.60.120.10">
    <property type="entry name" value="Jelly Rolls"/>
    <property type="match status" value="1"/>
</dbReference>
<gene>
    <name evidence="5" type="ORF">ACFFNY_28475</name>
</gene>
<dbReference type="SMART" id="SM00342">
    <property type="entry name" value="HTH_ARAC"/>
    <property type="match status" value="1"/>
</dbReference>
<proteinExistence type="predicted"/>
<keyword evidence="3" id="KW-0804">Transcription</keyword>